<protein>
    <submittedName>
        <fullName evidence="1">Uncharacterized protein</fullName>
    </submittedName>
</protein>
<dbReference type="EMBL" id="JAGTTL010000002">
    <property type="protein sequence ID" value="KAK6327106.1"/>
    <property type="molecule type" value="Genomic_DNA"/>
</dbReference>
<evidence type="ECO:0000313" key="2">
    <source>
        <dbReference type="Proteomes" id="UP001356427"/>
    </source>
</evidence>
<accession>A0AAN8NGL3</accession>
<proteinExistence type="predicted"/>
<feature type="non-terminal residue" evidence="1">
    <location>
        <position position="112"/>
    </location>
</feature>
<dbReference type="Proteomes" id="UP001356427">
    <property type="component" value="Unassembled WGS sequence"/>
</dbReference>
<keyword evidence="2" id="KW-1185">Reference proteome</keyword>
<name>A0AAN8NGL3_9TELE</name>
<reference evidence="1 2" key="1">
    <citation type="submission" date="2021-04" db="EMBL/GenBank/DDBJ databases">
        <authorList>
            <person name="De Guttry C."/>
            <person name="Zahm M."/>
            <person name="Klopp C."/>
            <person name="Cabau C."/>
            <person name="Louis A."/>
            <person name="Berthelot C."/>
            <person name="Parey E."/>
            <person name="Roest Crollius H."/>
            <person name="Montfort J."/>
            <person name="Robinson-Rechavi M."/>
            <person name="Bucao C."/>
            <person name="Bouchez O."/>
            <person name="Gislard M."/>
            <person name="Lluch J."/>
            <person name="Milhes M."/>
            <person name="Lampietro C."/>
            <person name="Lopez Roques C."/>
            <person name="Donnadieu C."/>
            <person name="Braasch I."/>
            <person name="Desvignes T."/>
            <person name="Postlethwait J."/>
            <person name="Bobe J."/>
            <person name="Wedekind C."/>
            <person name="Guiguen Y."/>
        </authorList>
    </citation>
    <scope>NUCLEOTIDE SEQUENCE [LARGE SCALE GENOMIC DNA]</scope>
    <source>
        <strain evidence="1">Cs_M1</strain>
        <tissue evidence="1">Blood</tissue>
    </source>
</reference>
<sequence length="112" mass="12284">MFSHLHRGTLELCQSDHRVHLPDQGPSPPIAQFGRAASSRKSLGGSKLLPFKNDGGHCVLGDLLCCKKRLVPFPRSVPHSLVFALTCTVNCGTLYRQVCAFPNHVQSIEFTT</sequence>
<gene>
    <name evidence="1" type="ORF">J4Q44_G00027510</name>
</gene>
<dbReference type="AlphaFoldDB" id="A0AAN8NGL3"/>
<comment type="caution">
    <text evidence="1">The sequence shown here is derived from an EMBL/GenBank/DDBJ whole genome shotgun (WGS) entry which is preliminary data.</text>
</comment>
<organism evidence="1 2">
    <name type="scientific">Coregonus suidteri</name>
    <dbReference type="NCBI Taxonomy" id="861788"/>
    <lineage>
        <taxon>Eukaryota</taxon>
        <taxon>Metazoa</taxon>
        <taxon>Chordata</taxon>
        <taxon>Craniata</taxon>
        <taxon>Vertebrata</taxon>
        <taxon>Euteleostomi</taxon>
        <taxon>Actinopterygii</taxon>
        <taxon>Neopterygii</taxon>
        <taxon>Teleostei</taxon>
        <taxon>Protacanthopterygii</taxon>
        <taxon>Salmoniformes</taxon>
        <taxon>Salmonidae</taxon>
        <taxon>Coregoninae</taxon>
        <taxon>Coregonus</taxon>
    </lineage>
</organism>
<evidence type="ECO:0000313" key="1">
    <source>
        <dbReference type="EMBL" id="KAK6327106.1"/>
    </source>
</evidence>